<dbReference type="GeneID" id="37074430"/>
<dbReference type="Proteomes" id="UP000248349">
    <property type="component" value="Unassembled WGS sequence"/>
</dbReference>
<evidence type="ECO:0008006" key="3">
    <source>
        <dbReference type="Google" id="ProtNLM"/>
    </source>
</evidence>
<dbReference type="RefSeq" id="XP_025433860.1">
    <property type="nucleotide sequence ID" value="XM_025573202.1"/>
</dbReference>
<dbReference type="AlphaFoldDB" id="A0A319A7W9"/>
<dbReference type="EMBL" id="KZ821223">
    <property type="protein sequence ID" value="PYH47878.1"/>
    <property type="molecule type" value="Genomic_DNA"/>
</dbReference>
<gene>
    <name evidence="1" type="ORF">BP01DRAFT_335514</name>
</gene>
<keyword evidence="2" id="KW-1185">Reference proteome</keyword>
<reference evidence="1 2" key="1">
    <citation type="submission" date="2016-12" db="EMBL/GenBank/DDBJ databases">
        <title>The genomes of Aspergillus section Nigri reveals drivers in fungal speciation.</title>
        <authorList>
            <consortium name="DOE Joint Genome Institute"/>
            <person name="Vesth T.C."/>
            <person name="Nybo J."/>
            <person name="Theobald S."/>
            <person name="Brandl J."/>
            <person name="Frisvad J.C."/>
            <person name="Nielsen K.F."/>
            <person name="Lyhne E.K."/>
            <person name="Kogle M.E."/>
            <person name="Kuo A."/>
            <person name="Riley R."/>
            <person name="Clum A."/>
            <person name="Nolan M."/>
            <person name="Lipzen A."/>
            <person name="Salamov A."/>
            <person name="Henrissat B."/>
            <person name="Wiebenga A."/>
            <person name="De Vries R.P."/>
            <person name="Grigoriev I.V."/>
            <person name="Mortensen U.H."/>
            <person name="Andersen M.R."/>
            <person name="Baker S.E."/>
        </authorList>
    </citation>
    <scope>NUCLEOTIDE SEQUENCE [LARGE SCALE GENOMIC DNA]</scope>
    <source>
        <strain evidence="1 2">JOP 1030-1</strain>
    </source>
</reference>
<dbReference type="OrthoDB" id="2151982at2759"/>
<proteinExistence type="predicted"/>
<sequence length="180" mass="20095">MNLSQLSAQLTPHPQPFPNCCLALSSTLTTYLATNLLPAHPHFTVSIGSGSGLLEALISYRHPDITVEGVEVRADVNRYIDELDMNLVPGTWGLCERAAAARAWMFVYPREPGLVRRYLESGNGLVQMVVWLGPQADWMDYAPCFDEHGGWELEVKTGEEVGVAAYEMLVVMRRREVVFE</sequence>
<organism evidence="1 2">
    <name type="scientific">Aspergillus saccharolyticus JOP 1030-1</name>
    <dbReference type="NCBI Taxonomy" id="1450539"/>
    <lineage>
        <taxon>Eukaryota</taxon>
        <taxon>Fungi</taxon>
        <taxon>Dikarya</taxon>
        <taxon>Ascomycota</taxon>
        <taxon>Pezizomycotina</taxon>
        <taxon>Eurotiomycetes</taxon>
        <taxon>Eurotiomycetidae</taxon>
        <taxon>Eurotiales</taxon>
        <taxon>Aspergillaceae</taxon>
        <taxon>Aspergillus</taxon>
        <taxon>Aspergillus subgen. Circumdati</taxon>
    </lineage>
</organism>
<name>A0A319A7W9_9EURO</name>
<protein>
    <recommendedName>
        <fullName evidence="3">S-adenosyl-L-methionine-dependent methyltransferase</fullName>
    </recommendedName>
</protein>
<evidence type="ECO:0000313" key="1">
    <source>
        <dbReference type="EMBL" id="PYH47878.1"/>
    </source>
</evidence>
<evidence type="ECO:0000313" key="2">
    <source>
        <dbReference type="Proteomes" id="UP000248349"/>
    </source>
</evidence>
<accession>A0A319A7W9</accession>